<protein>
    <submittedName>
        <fullName evidence="1">Uncharacterized protein</fullName>
    </submittedName>
</protein>
<organism evidence="1 2">
    <name type="scientific">Candidatus Profftia tarda</name>
    <dbReference type="NCBI Taxonomy" id="1177216"/>
    <lineage>
        <taxon>Bacteria</taxon>
        <taxon>Pseudomonadati</taxon>
        <taxon>Pseudomonadota</taxon>
        <taxon>Gammaproteobacteria</taxon>
        <taxon>Enterobacterales</taxon>
        <taxon>Enterobacteriaceae</taxon>
        <taxon>Candidatus Profftia</taxon>
    </lineage>
</organism>
<name>A0A8E4GIZ7_9ENTR</name>
<accession>A0A8E4GIZ7</accession>
<evidence type="ECO:0000313" key="2">
    <source>
        <dbReference type="Proteomes" id="UP000683585"/>
    </source>
</evidence>
<keyword evidence="2" id="KW-1185">Reference proteome</keyword>
<reference evidence="1" key="1">
    <citation type="submission" date="2020-10" db="EMBL/GenBank/DDBJ databases">
        <authorList>
            <person name="Szabo G."/>
        </authorList>
    </citation>
    <scope>NUCLEOTIDE SEQUENCE</scope>
    <source>
        <strain evidence="1">PROFFT</strain>
    </source>
</reference>
<dbReference type="EMBL" id="LR890047">
    <property type="protein sequence ID" value="CAD6513128.1"/>
    <property type="molecule type" value="Genomic_DNA"/>
</dbReference>
<dbReference type="AlphaFoldDB" id="A0A8E4GIZ7"/>
<dbReference type="Proteomes" id="UP000683585">
    <property type="component" value="Chromosome"/>
</dbReference>
<sequence length="50" mass="6072">MIKEQLLIAKTWKNTWVLGRLLRISVMFLPHLSNTKIYKYIETNKLYSFK</sequence>
<evidence type="ECO:0000313" key="1">
    <source>
        <dbReference type="EMBL" id="CAD6513128.1"/>
    </source>
</evidence>
<gene>
    <name evidence="1" type="ORF">PROFFT_A_06930</name>
</gene>
<proteinExistence type="predicted"/>
<dbReference type="KEGG" id="ptf:PROFFT_A_06930"/>